<dbReference type="InterPro" id="IPR021886">
    <property type="entry name" value="MgsA_C"/>
</dbReference>
<dbReference type="GO" id="GO:0017116">
    <property type="term" value="F:single-stranded DNA helicase activity"/>
    <property type="evidence" value="ECO:0007669"/>
    <property type="project" value="TreeGrafter"/>
</dbReference>
<evidence type="ECO:0000256" key="5">
    <source>
        <dbReference type="ARBA" id="ARBA00022763"/>
    </source>
</evidence>
<dbReference type="SUPFAM" id="SSF48019">
    <property type="entry name" value="post-AAA+ oligomerization domain-like"/>
    <property type="match status" value="1"/>
</dbReference>
<evidence type="ECO:0000256" key="7">
    <source>
        <dbReference type="ARBA" id="ARBA00022833"/>
    </source>
</evidence>
<organism evidence="13 14">
    <name type="scientific">Paxillus rubicundulus Ve08.2h10</name>
    <dbReference type="NCBI Taxonomy" id="930991"/>
    <lineage>
        <taxon>Eukaryota</taxon>
        <taxon>Fungi</taxon>
        <taxon>Dikarya</taxon>
        <taxon>Basidiomycota</taxon>
        <taxon>Agaricomycotina</taxon>
        <taxon>Agaricomycetes</taxon>
        <taxon>Agaricomycetidae</taxon>
        <taxon>Boletales</taxon>
        <taxon>Paxilineae</taxon>
        <taxon>Paxillaceae</taxon>
        <taxon>Paxillus</taxon>
    </lineage>
</organism>
<dbReference type="InterPro" id="IPR006642">
    <property type="entry name" value="Rad18_UBZ4"/>
</dbReference>
<dbReference type="Pfam" id="PF16193">
    <property type="entry name" value="AAA_assoc_2"/>
    <property type="match status" value="1"/>
</dbReference>
<name>A0A0D0DMH8_9AGAM</name>
<dbReference type="SMART" id="SM00382">
    <property type="entry name" value="AAA"/>
    <property type="match status" value="1"/>
</dbReference>
<evidence type="ECO:0000256" key="6">
    <source>
        <dbReference type="ARBA" id="ARBA00022771"/>
    </source>
</evidence>
<dbReference type="HOGENOM" id="CLU_017985_0_1_1"/>
<dbReference type="GO" id="GO:0003677">
    <property type="term" value="F:DNA binding"/>
    <property type="evidence" value="ECO:0007669"/>
    <property type="project" value="InterPro"/>
</dbReference>
<dbReference type="AlphaFoldDB" id="A0A0D0DMH8"/>
<dbReference type="InterPro" id="IPR032423">
    <property type="entry name" value="AAA_assoc_2"/>
</dbReference>
<dbReference type="InterPro" id="IPR051314">
    <property type="entry name" value="AAA_ATPase_RarA/MGS1/WRNIP1"/>
</dbReference>
<evidence type="ECO:0000256" key="1">
    <source>
        <dbReference type="ARBA" id="ARBA00008959"/>
    </source>
</evidence>
<keyword evidence="9" id="KW-0234">DNA repair</keyword>
<feature type="region of interest" description="Disordered" evidence="10">
    <location>
        <begin position="43"/>
        <end position="65"/>
    </location>
</feature>
<dbReference type="STRING" id="930991.A0A0D0DMH8"/>
<keyword evidence="3" id="KW-0479">Metal-binding</keyword>
<dbReference type="GO" id="GO:0006271">
    <property type="term" value="P:DNA strand elongation involved in DNA replication"/>
    <property type="evidence" value="ECO:0007669"/>
    <property type="project" value="UniProtKB-ARBA"/>
</dbReference>
<dbReference type="FunFam" id="3.40.50.300:FF:000137">
    <property type="entry name" value="Replication-associated recombination protein A"/>
    <property type="match status" value="1"/>
</dbReference>
<dbReference type="InParanoid" id="A0A0D0DMH8"/>
<evidence type="ECO:0000256" key="3">
    <source>
        <dbReference type="ARBA" id="ARBA00022723"/>
    </source>
</evidence>
<dbReference type="GO" id="GO:0008047">
    <property type="term" value="F:enzyme activator activity"/>
    <property type="evidence" value="ECO:0007669"/>
    <property type="project" value="TreeGrafter"/>
</dbReference>
<reference evidence="13 14" key="1">
    <citation type="submission" date="2014-04" db="EMBL/GenBank/DDBJ databases">
        <authorList>
            <consortium name="DOE Joint Genome Institute"/>
            <person name="Kuo A."/>
            <person name="Kohler A."/>
            <person name="Jargeat P."/>
            <person name="Nagy L.G."/>
            <person name="Floudas D."/>
            <person name="Copeland A."/>
            <person name="Barry K.W."/>
            <person name="Cichocki N."/>
            <person name="Veneault-Fourrey C."/>
            <person name="LaButti K."/>
            <person name="Lindquist E.A."/>
            <person name="Lipzen A."/>
            <person name="Lundell T."/>
            <person name="Morin E."/>
            <person name="Murat C."/>
            <person name="Sun H."/>
            <person name="Tunlid A."/>
            <person name="Henrissat B."/>
            <person name="Grigoriev I.V."/>
            <person name="Hibbett D.S."/>
            <person name="Martin F."/>
            <person name="Nordberg H.P."/>
            <person name="Cantor M.N."/>
            <person name="Hua S.X."/>
        </authorList>
    </citation>
    <scope>NUCLEOTIDE SEQUENCE [LARGE SCALE GENOMIC DNA]</scope>
    <source>
        <strain evidence="13 14">Ve08.2h10</strain>
    </source>
</reference>
<dbReference type="GO" id="GO:0000731">
    <property type="term" value="P:DNA synthesis involved in DNA repair"/>
    <property type="evidence" value="ECO:0007669"/>
    <property type="project" value="TreeGrafter"/>
</dbReference>
<reference evidence="14" key="2">
    <citation type="submission" date="2015-01" db="EMBL/GenBank/DDBJ databases">
        <title>Evolutionary Origins and Diversification of the Mycorrhizal Mutualists.</title>
        <authorList>
            <consortium name="DOE Joint Genome Institute"/>
            <consortium name="Mycorrhizal Genomics Consortium"/>
            <person name="Kohler A."/>
            <person name="Kuo A."/>
            <person name="Nagy L.G."/>
            <person name="Floudas D."/>
            <person name="Copeland A."/>
            <person name="Barry K.W."/>
            <person name="Cichocki N."/>
            <person name="Veneault-Fourrey C."/>
            <person name="LaButti K."/>
            <person name="Lindquist E.A."/>
            <person name="Lipzen A."/>
            <person name="Lundell T."/>
            <person name="Morin E."/>
            <person name="Murat C."/>
            <person name="Riley R."/>
            <person name="Ohm R."/>
            <person name="Sun H."/>
            <person name="Tunlid A."/>
            <person name="Henrissat B."/>
            <person name="Grigoriev I.V."/>
            <person name="Hibbett D.S."/>
            <person name="Martin F."/>
        </authorList>
    </citation>
    <scope>NUCLEOTIDE SEQUENCE [LARGE SCALE GENOMIC DNA]</scope>
    <source>
        <strain evidence="14">Ve08.2h10</strain>
    </source>
</reference>
<dbReference type="Gene3D" id="1.20.272.10">
    <property type="match status" value="1"/>
</dbReference>
<gene>
    <name evidence="13" type="ORF">PAXRUDRAFT_16228</name>
</gene>
<evidence type="ECO:0000256" key="8">
    <source>
        <dbReference type="ARBA" id="ARBA00022840"/>
    </source>
</evidence>
<evidence type="ECO:0000313" key="14">
    <source>
        <dbReference type="Proteomes" id="UP000054538"/>
    </source>
</evidence>
<accession>A0A0D0DMH8</accession>
<sequence>MINSPICSNSVLERDINNHLDSGCSEHKFILDSLRGPRLCPHTKDESTSKLAPIFSQSKPSDISNLPSEAAEEFALAPFKKRKIDISSPSQFPSSNPKRSNGLTSAVTAASAPLAERLRPRSLCEFVGQKHLTGPGSLLMDMLESGNLGSIIFWGPPGCGKTTLARLLATEANCTLKELSATSAGINDVRGVFEEAKGRLVMTGRKTILFLDEIHRFNKSQQDIFLPYIERGLIQMIGATTENPSFKLTGALISRCRVFVLERLTDEDMRGIVSGAMERVSHMDKELQGISSVEKQTSGSRGSVRDSVYKAGESSSGEHLYPSYPQLTNHIILSIISLSAGDARTALSLLELTLASKKDIEGEKLRASLAQSVSTSYDRTGESHYDMISALHKCVRGSQGSAAMYWLARMLTAGEDPVYIARRMVVCASEDIGLADNHGLPLAMATLHACQQLGMPECRINLAHLVAYLSEAPKSTRAYEAYSRAEEAAKLDPTLPVPMVMRNAPTMLMKELGYSKGYRYNPSYAHPVHNDYSPLPFRDKILKGAEDMSDKLWDEDALLEWERECNGGRPWSGRPANSS</sequence>
<dbReference type="GO" id="GO:0005634">
    <property type="term" value="C:nucleus"/>
    <property type="evidence" value="ECO:0007669"/>
    <property type="project" value="TreeGrafter"/>
</dbReference>
<keyword evidence="5" id="KW-0227">DNA damage</keyword>
<dbReference type="Gene3D" id="3.40.50.300">
    <property type="entry name" value="P-loop containing nucleotide triphosphate hydrolases"/>
    <property type="match status" value="1"/>
</dbReference>
<dbReference type="InterPro" id="IPR027417">
    <property type="entry name" value="P-loop_NTPase"/>
</dbReference>
<comment type="similarity">
    <text evidence="1">Belongs to the AAA ATPase family. RarA/MGS1/WRNIP1 subfamily.</text>
</comment>
<keyword evidence="2" id="KW-0235">DNA replication</keyword>
<dbReference type="Proteomes" id="UP000054538">
    <property type="component" value="Unassembled WGS sequence"/>
</dbReference>
<evidence type="ECO:0000256" key="10">
    <source>
        <dbReference type="SAM" id="MobiDB-lite"/>
    </source>
</evidence>
<feature type="domain" description="AAA+ ATPase" evidence="11">
    <location>
        <begin position="147"/>
        <end position="265"/>
    </location>
</feature>
<keyword evidence="6" id="KW-0863">Zinc-finger</keyword>
<evidence type="ECO:0000313" key="13">
    <source>
        <dbReference type="EMBL" id="KIK79655.1"/>
    </source>
</evidence>
<feature type="compositionally biased region" description="Polar residues" evidence="10">
    <location>
        <begin position="55"/>
        <end position="65"/>
    </location>
</feature>
<evidence type="ECO:0000256" key="9">
    <source>
        <dbReference type="ARBA" id="ARBA00023204"/>
    </source>
</evidence>
<evidence type="ECO:0000256" key="2">
    <source>
        <dbReference type="ARBA" id="ARBA00022705"/>
    </source>
</evidence>
<keyword evidence="7" id="KW-0862">Zinc</keyword>
<dbReference type="Gene3D" id="1.10.3710.10">
    <property type="entry name" value="DNA polymerase III clamp loader subunits, C-terminal domain"/>
    <property type="match status" value="1"/>
</dbReference>
<dbReference type="PANTHER" id="PTHR13779">
    <property type="entry name" value="WERNER HELICASE-INTERACTING PROTEIN 1 FAMILY MEMBER"/>
    <property type="match status" value="1"/>
</dbReference>
<evidence type="ECO:0000259" key="11">
    <source>
        <dbReference type="SMART" id="SM00382"/>
    </source>
</evidence>
<dbReference type="EMBL" id="KN826221">
    <property type="protein sequence ID" value="KIK79655.1"/>
    <property type="molecule type" value="Genomic_DNA"/>
</dbReference>
<dbReference type="FunCoup" id="A0A0D0DMH8">
    <property type="interactions" value="633"/>
</dbReference>
<proteinExistence type="inferred from homology"/>
<feature type="domain" description="UBZ4-type" evidence="12">
    <location>
        <begin position="1"/>
        <end position="25"/>
    </location>
</feature>
<dbReference type="InterPro" id="IPR003593">
    <property type="entry name" value="AAA+_ATPase"/>
</dbReference>
<dbReference type="SUPFAM" id="SSF52540">
    <property type="entry name" value="P-loop containing nucleoside triphosphate hydrolases"/>
    <property type="match status" value="1"/>
</dbReference>
<keyword evidence="14" id="KW-1185">Reference proteome</keyword>
<dbReference type="GO" id="GO:0016887">
    <property type="term" value="F:ATP hydrolysis activity"/>
    <property type="evidence" value="ECO:0007669"/>
    <property type="project" value="InterPro"/>
</dbReference>
<keyword evidence="4" id="KW-0547">Nucleotide-binding</keyword>
<dbReference type="GO" id="GO:0005524">
    <property type="term" value="F:ATP binding"/>
    <property type="evidence" value="ECO:0007669"/>
    <property type="project" value="UniProtKB-KW"/>
</dbReference>
<dbReference type="OrthoDB" id="10265467at2759"/>
<dbReference type="GO" id="GO:0008270">
    <property type="term" value="F:zinc ion binding"/>
    <property type="evidence" value="ECO:0007669"/>
    <property type="project" value="UniProtKB-KW"/>
</dbReference>
<evidence type="ECO:0000259" key="12">
    <source>
        <dbReference type="SMART" id="SM00734"/>
    </source>
</evidence>
<dbReference type="InterPro" id="IPR003959">
    <property type="entry name" value="ATPase_AAA_core"/>
</dbReference>
<dbReference type="CDD" id="cd00009">
    <property type="entry name" value="AAA"/>
    <property type="match status" value="1"/>
</dbReference>
<dbReference type="Pfam" id="PF12002">
    <property type="entry name" value="MgsA_C"/>
    <property type="match status" value="1"/>
</dbReference>
<evidence type="ECO:0008006" key="15">
    <source>
        <dbReference type="Google" id="ProtNLM"/>
    </source>
</evidence>
<keyword evidence="8" id="KW-0067">ATP-binding</keyword>
<dbReference type="InterPro" id="IPR008921">
    <property type="entry name" value="DNA_pol3_clamp-load_cplx_C"/>
</dbReference>
<dbReference type="PANTHER" id="PTHR13779:SF7">
    <property type="entry name" value="ATPASE WRNIP1"/>
    <property type="match status" value="1"/>
</dbReference>
<dbReference type="FunFam" id="1.20.272.10:FF:000001">
    <property type="entry name" value="Putative AAA family ATPase"/>
    <property type="match status" value="1"/>
</dbReference>
<dbReference type="Pfam" id="PF00004">
    <property type="entry name" value="AAA"/>
    <property type="match status" value="1"/>
</dbReference>
<evidence type="ECO:0000256" key="4">
    <source>
        <dbReference type="ARBA" id="ARBA00022741"/>
    </source>
</evidence>
<protein>
    <recommendedName>
        <fullName evidence="15">AAA+ ATPase domain-containing protein</fullName>
    </recommendedName>
</protein>
<dbReference type="SMART" id="SM00734">
    <property type="entry name" value="ZnF_Rad18"/>
    <property type="match status" value="1"/>
</dbReference>